<dbReference type="Proteomes" id="UP000294194">
    <property type="component" value="Unassembled WGS sequence"/>
</dbReference>
<dbReference type="AlphaFoldDB" id="A0A4Q9GRI1"/>
<keyword evidence="1" id="KW-0472">Membrane</keyword>
<feature type="transmembrane region" description="Helical" evidence="1">
    <location>
        <begin position="96"/>
        <end position="114"/>
    </location>
</feature>
<dbReference type="EMBL" id="SISG01000001">
    <property type="protein sequence ID" value="TBN57552.1"/>
    <property type="molecule type" value="Genomic_DNA"/>
</dbReference>
<sequence>MPWRLFWLDALIPLASTVLAIAVWLIAPGALSEIFARNLAASYGLAMIAFAVGAGRYAFIAPAGYLVAAMLLGFGPLSFGEPDAWAAIVAVNEDEVIRLAALAVFGLGFTALFVRSTIRWALR</sequence>
<name>A0A4Q9GRI1_9MICO</name>
<protein>
    <submittedName>
        <fullName evidence="2">Uncharacterized protein</fullName>
    </submittedName>
</protein>
<organism evidence="2 3">
    <name type="scientific">Glaciihabitans arcticus</name>
    <dbReference type="NCBI Taxonomy" id="2668039"/>
    <lineage>
        <taxon>Bacteria</taxon>
        <taxon>Bacillati</taxon>
        <taxon>Actinomycetota</taxon>
        <taxon>Actinomycetes</taxon>
        <taxon>Micrococcales</taxon>
        <taxon>Microbacteriaceae</taxon>
        <taxon>Glaciihabitans</taxon>
    </lineage>
</organism>
<keyword evidence="3" id="KW-1185">Reference proteome</keyword>
<keyword evidence="1" id="KW-1133">Transmembrane helix</keyword>
<accession>A0A4Q9GRI1</accession>
<proteinExistence type="predicted"/>
<reference evidence="3" key="1">
    <citation type="submission" date="2019-02" db="EMBL/GenBank/DDBJ databases">
        <title>Glaciihabitans arcticus sp. nov., a psychrotolerant bacterium isolated from polar soil.</title>
        <authorList>
            <person name="Dahal R.H."/>
        </authorList>
    </citation>
    <scope>NUCLEOTIDE SEQUENCE [LARGE SCALE GENOMIC DNA]</scope>
    <source>
        <strain evidence="3">RP-3-7</strain>
    </source>
</reference>
<evidence type="ECO:0000313" key="3">
    <source>
        <dbReference type="Proteomes" id="UP000294194"/>
    </source>
</evidence>
<gene>
    <name evidence="2" type="ORF">EYE40_09210</name>
</gene>
<evidence type="ECO:0000256" key="1">
    <source>
        <dbReference type="SAM" id="Phobius"/>
    </source>
</evidence>
<keyword evidence="1" id="KW-0812">Transmembrane</keyword>
<feature type="transmembrane region" description="Helical" evidence="1">
    <location>
        <begin position="43"/>
        <end position="76"/>
    </location>
</feature>
<feature type="transmembrane region" description="Helical" evidence="1">
    <location>
        <begin position="6"/>
        <end position="31"/>
    </location>
</feature>
<comment type="caution">
    <text evidence="2">The sequence shown here is derived from an EMBL/GenBank/DDBJ whole genome shotgun (WGS) entry which is preliminary data.</text>
</comment>
<evidence type="ECO:0000313" key="2">
    <source>
        <dbReference type="EMBL" id="TBN57552.1"/>
    </source>
</evidence>